<dbReference type="Proteomes" id="UP000318704">
    <property type="component" value="Chromosome"/>
</dbReference>
<evidence type="ECO:0000256" key="2">
    <source>
        <dbReference type="ARBA" id="ARBA00022722"/>
    </source>
</evidence>
<keyword evidence="5 7" id="KW-0378">Hydrolase</keyword>
<dbReference type="GO" id="GO:0004222">
    <property type="term" value="F:metalloendopeptidase activity"/>
    <property type="evidence" value="ECO:0007669"/>
    <property type="project" value="InterPro"/>
</dbReference>
<keyword evidence="2 7" id="KW-0540">Nuclease</keyword>
<dbReference type="EMBL" id="CP037920">
    <property type="protein sequence ID" value="QDT98088.1"/>
    <property type="molecule type" value="Genomic_DNA"/>
</dbReference>
<evidence type="ECO:0000313" key="9">
    <source>
        <dbReference type="Proteomes" id="UP000318704"/>
    </source>
</evidence>
<dbReference type="InterPro" id="IPR023091">
    <property type="entry name" value="MetalPrtase_cat_dom_sf_prd"/>
</dbReference>
<protein>
    <recommendedName>
        <fullName evidence="7">Endoribonuclease YbeY</fullName>
        <ecNumber evidence="7">3.1.-.-</ecNumber>
    </recommendedName>
</protein>
<dbReference type="InterPro" id="IPR002036">
    <property type="entry name" value="YbeY"/>
</dbReference>
<gene>
    <name evidence="7 8" type="primary">ybeY</name>
    <name evidence="8" type="ORF">V144x_35720</name>
</gene>
<evidence type="ECO:0000256" key="1">
    <source>
        <dbReference type="ARBA" id="ARBA00010875"/>
    </source>
</evidence>
<evidence type="ECO:0000256" key="3">
    <source>
        <dbReference type="ARBA" id="ARBA00022723"/>
    </source>
</evidence>
<evidence type="ECO:0000256" key="6">
    <source>
        <dbReference type="ARBA" id="ARBA00022833"/>
    </source>
</evidence>
<keyword evidence="7" id="KW-0698">rRNA processing</keyword>
<dbReference type="GO" id="GO:0004521">
    <property type="term" value="F:RNA endonuclease activity"/>
    <property type="evidence" value="ECO:0007669"/>
    <property type="project" value="UniProtKB-UniRule"/>
</dbReference>
<organism evidence="8 9">
    <name type="scientific">Gimesia aquarii</name>
    <dbReference type="NCBI Taxonomy" id="2527964"/>
    <lineage>
        <taxon>Bacteria</taxon>
        <taxon>Pseudomonadati</taxon>
        <taxon>Planctomycetota</taxon>
        <taxon>Planctomycetia</taxon>
        <taxon>Planctomycetales</taxon>
        <taxon>Planctomycetaceae</taxon>
        <taxon>Gimesia</taxon>
    </lineage>
</organism>
<dbReference type="PANTHER" id="PTHR46986">
    <property type="entry name" value="ENDORIBONUCLEASE YBEY, CHLOROPLASTIC"/>
    <property type="match status" value="1"/>
</dbReference>
<evidence type="ECO:0000256" key="5">
    <source>
        <dbReference type="ARBA" id="ARBA00022801"/>
    </source>
</evidence>
<dbReference type="NCBIfam" id="TIGR00043">
    <property type="entry name" value="rRNA maturation RNase YbeY"/>
    <property type="match status" value="1"/>
</dbReference>
<keyword evidence="6 7" id="KW-0862">Zinc</keyword>
<dbReference type="HAMAP" id="MF_00009">
    <property type="entry name" value="Endoribonucl_YbeY"/>
    <property type="match status" value="1"/>
</dbReference>
<dbReference type="KEGG" id="gaw:V144x_35720"/>
<comment type="function">
    <text evidence="7">Single strand-specific metallo-endoribonuclease involved in late-stage 70S ribosome quality control and in maturation of the 3' terminus of the 16S rRNA.</text>
</comment>
<dbReference type="AlphaFoldDB" id="A0A517VYJ9"/>
<sequence length="165" mass="18962">MNTPDLFQIRIKNSQTQLAVDEALIQEVSSYLLKSEKVTFADISLAIVDNPMIRELNQQYLEHDYDTDVLSFLLECQIDPSKQEADLRGAGKTIEGEIIVSAEMAVSMSEVYHWSADHELLLYIIHGLLHLCGYDDLSDEEILLMRTKEQQILNHWGLTIPRREE</sequence>
<proteinExistence type="inferred from homology"/>
<dbReference type="Gene3D" id="3.40.390.30">
    <property type="entry name" value="Metalloproteases ('zincins'), catalytic domain"/>
    <property type="match status" value="1"/>
</dbReference>
<dbReference type="SUPFAM" id="SSF55486">
    <property type="entry name" value="Metalloproteases ('zincins'), catalytic domain"/>
    <property type="match status" value="1"/>
</dbReference>
<comment type="subcellular location">
    <subcellularLocation>
        <location evidence="7">Cytoplasm</location>
    </subcellularLocation>
</comment>
<evidence type="ECO:0000256" key="7">
    <source>
        <dbReference type="HAMAP-Rule" id="MF_00009"/>
    </source>
</evidence>
<reference evidence="8 9" key="1">
    <citation type="submission" date="2019-03" db="EMBL/GenBank/DDBJ databases">
        <title>Deep-cultivation of Planctomycetes and their phenomic and genomic characterization uncovers novel biology.</title>
        <authorList>
            <person name="Wiegand S."/>
            <person name="Jogler M."/>
            <person name="Boedeker C."/>
            <person name="Pinto D."/>
            <person name="Vollmers J."/>
            <person name="Rivas-Marin E."/>
            <person name="Kohn T."/>
            <person name="Peeters S.H."/>
            <person name="Heuer A."/>
            <person name="Rast P."/>
            <person name="Oberbeckmann S."/>
            <person name="Bunk B."/>
            <person name="Jeske O."/>
            <person name="Meyerdierks A."/>
            <person name="Storesund J.E."/>
            <person name="Kallscheuer N."/>
            <person name="Luecker S."/>
            <person name="Lage O.M."/>
            <person name="Pohl T."/>
            <person name="Merkel B.J."/>
            <person name="Hornburger P."/>
            <person name="Mueller R.-W."/>
            <person name="Bruemmer F."/>
            <person name="Labrenz M."/>
            <person name="Spormann A.M."/>
            <person name="Op den Camp H."/>
            <person name="Overmann J."/>
            <person name="Amann R."/>
            <person name="Jetten M.S.M."/>
            <person name="Mascher T."/>
            <person name="Medema M.H."/>
            <person name="Devos D.P."/>
            <person name="Kaster A.-K."/>
            <person name="Ovreas L."/>
            <person name="Rohde M."/>
            <person name="Galperin M.Y."/>
            <person name="Jogler C."/>
        </authorList>
    </citation>
    <scope>NUCLEOTIDE SEQUENCE [LARGE SCALE GENOMIC DNA]</scope>
    <source>
        <strain evidence="8 9">V144</strain>
    </source>
</reference>
<dbReference type="PANTHER" id="PTHR46986:SF1">
    <property type="entry name" value="ENDORIBONUCLEASE YBEY, CHLOROPLASTIC"/>
    <property type="match status" value="1"/>
</dbReference>
<dbReference type="GO" id="GO:0008270">
    <property type="term" value="F:zinc ion binding"/>
    <property type="evidence" value="ECO:0007669"/>
    <property type="project" value="UniProtKB-UniRule"/>
</dbReference>
<dbReference type="Pfam" id="PF02130">
    <property type="entry name" value="YbeY"/>
    <property type="match status" value="1"/>
</dbReference>
<keyword evidence="7" id="KW-0963">Cytoplasm</keyword>
<dbReference type="GO" id="GO:0006364">
    <property type="term" value="P:rRNA processing"/>
    <property type="evidence" value="ECO:0007669"/>
    <property type="project" value="UniProtKB-UniRule"/>
</dbReference>
<feature type="binding site" evidence="7">
    <location>
        <position position="126"/>
    </location>
    <ligand>
        <name>Zn(2+)</name>
        <dbReference type="ChEBI" id="CHEBI:29105"/>
        <note>catalytic</note>
    </ligand>
</feature>
<name>A0A517VYJ9_9PLAN</name>
<keyword evidence="4 7" id="KW-0255">Endonuclease</keyword>
<keyword evidence="7" id="KW-0690">Ribosome biogenesis</keyword>
<evidence type="ECO:0000256" key="4">
    <source>
        <dbReference type="ARBA" id="ARBA00022759"/>
    </source>
</evidence>
<dbReference type="RefSeq" id="WP_144986466.1">
    <property type="nucleotide sequence ID" value="NZ_CP037920.1"/>
</dbReference>
<dbReference type="EC" id="3.1.-.-" evidence="7"/>
<comment type="similarity">
    <text evidence="1 7">Belongs to the endoribonuclease YbeY family.</text>
</comment>
<keyword evidence="3 7" id="KW-0479">Metal-binding</keyword>
<accession>A0A517VYJ9</accession>
<evidence type="ECO:0000313" key="8">
    <source>
        <dbReference type="EMBL" id="QDT98088.1"/>
    </source>
</evidence>
<feature type="binding site" evidence="7">
    <location>
        <position position="130"/>
    </location>
    <ligand>
        <name>Zn(2+)</name>
        <dbReference type="ChEBI" id="CHEBI:29105"/>
        <note>catalytic</note>
    </ligand>
</feature>
<feature type="binding site" evidence="7">
    <location>
        <position position="136"/>
    </location>
    <ligand>
        <name>Zn(2+)</name>
        <dbReference type="ChEBI" id="CHEBI:29105"/>
        <note>catalytic</note>
    </ligand>
</feature>
<comment type="cofactor">
    <cofactor evidence="7">
        <name>Zn(2+)</name>
        <dbReference type="ChEBI" id="CHEBI:29105"/>
    </cofactor>
    <text evidence="7">Binds 1 zinc ion.</text>
</comment>
<dbReference type="GO" id="GO:0005737">
    <property type="term" value="C:cytoplasm"/>
    <property type="evidence" value="ECO:0007669"/>
    <property type="project" value="UniProtKB-SubCell"/>
</dbReference>